<proteinExistence type="predicted"/>
<comment type="caution">
    <text evidence="2">The sequence shown here is derived from an EMBL/GenBank/DDBJ whole genome shotgun (WGS) entry which is preliminary data.</text>
</comment>
<keyword evidence="1" id="KW-0472">Membrane</keyword>
<evidence type="ECO:0000313" key="2">
    <source>
        <dbReference type="EMBL" id="GAY62413.1"/>
    </source>
</evidence>
<dbReference type="EMBL" id="BDQV01000305">
    <property type="protein sequence ID" value="GAY62413.1"/>
    <property type="molecule type" value="Genomic_DNA"/>
</dbReference>
<protein>
    <submittedName>
        <fullName evidence="2">Uncharacterized protein</fullName>
    </submittedName>
</protein>
<keyword evidence="3" id="KW-1185">Reference proteome</keyword>
<organism evidence="2 3">
    <name type="scientific">Citrus unshiu</name>
    <name type="common">Satsuma mandarin</name>
    <name type="synonym">Citrus nobilis var. unshiu</name>
    <dbReference type="NCBI Taxonomy" id="55188"/>
    <lineage>
        <taxon>Eukaryota</taxon>
        <taxon>Viridiplantae</taxon>
        <taxon>Streptophyta</taxon>
        <taxon>Embryophyta</taxon>
        <taxon>Tracheophyta</taxon>
        <taxon>Spermatophyta</taxon>
        <taxon>Magnoliopsida</taxon>
        <taxon>eudicotyledons</taxon>
        <taxon>Gunneridae</taxon>
        <taxon>Pentapetalae</taxon>
        <taxon>rosids</taxon>
        <taxon>malvids</taxon>
        <taxon>Sapindales</taxon>
        <taxon>Rutaceae</taxon>
        <taxon>Aurantioideae</taxon>
        <taxon>Citrus</taxon>
    </lineage>
</organism>
<reference evidence="2 3" key="1">
    <citation type="journal article" date="2017" name="Front. Genet.">
        <title>Draft sequencing of the heterozygous diploid genome of Satsuma (Citrus unshiu Marc.) using a hybrid assembly approach.</title>
        <authorList>
            <person name="Shimizu T."/>
            <person name="Tanizawa Y."/>
            <person name="Mochizuki T."/>
            <person name="Nagasaki H."/>
            <person name="Yoshioka T."/>
            <person name="Toyoda A."/>
            <person name="Fujiyama A."/>
            <person name="Kaminuma E."/>
            <person name="Nakamura Y."/>
        </authorList>
    </citation>
    <scope>NUCLEOTIDE SEQUENCE [LARGE SCALE GENOMIC DNA]</scope>
    <source>
        <strain evidence="3">cv. Miyagawa wase</strain>
    </source>
</reference>
<evidence type="ECO:0000256" key="1">
    <source>
        <dbReference type="SAM" id="Phobius"/>
    </source>
</evidence>
<feature type="non-terminal residue" evidence="2">
    <location>
        <position position="1"/>
    </location>
</feature>
<evidence type="ECO:0000313" key="3">
    <source>
        <dbReference type="Proteomes" id="UP000236630"/>
    </source>
</evidence>
<sequence length="109" mass="11984">TMNLLTEFAIITTPPGDYQGDMPLTNSSSPSCGGSSSKTVKLRSFVMLFLDFKGRPTLSALAILDSRDFDKTAFAAEFYNNNYVSSFILIAMLGLECLISTISRGYWMT</sequence>
<keyword evidence="1" id="KW-0812">Transmembrane</keyword>
<keyword evidence="1" id="KW-1133">Transmembrane helix</keyword>
<name>A0A2H5QCU4_CITUN</name>
<feature type="transmembrane region" description="Helical" evidence="1">
    <location>
        <begin position="87"/>
        <end position="107"/>
    </location>
</feature>
<dbReference type="AlphaFoldDB" id="A0A2H5QCU4"/>
<accession>A0A2H5QCU4</accession>
<dbReference type="Proteomes" id="UP000236630">
    <property type="component" value="Unassembled WGS sequence"/>
</dbReference>
<gene>
    <name evidence="2" type="ORF">CUMW_217580</name>
</gene>